<sequence length="904" mass="97101">MSANSFDARSTLSVGDESYEIFRLDKVEGAARLPYSLKVLLENLLRTEDGANITADHIRAIGGWDSQAKPSQEIQFTPARVIMQDFTGVPCVVDLATMREAVKELGGDPARINPLAPAELVIDHSVIADKFGTPDAFQQNVELEYGRNRERYQFLRWGQTAFDEFKVVPPGTGIVHQVNIEHLARTVMVRNGQAYPDTLVGTDSHTTMVNGLGVLGWGVGGIEAEAAMLGQPVSMLIPRVVGFKLTGSLNPGTTATDLVLTITEMLREHGVVGKFVEFYGEGVSETTLANRATIGNMSPEFGSTAAMFPIDGETIRYLKLTGRSEQQLALVEAYAKEQGLWLDPAAEPDFSEKLELDLSTVVPSIAGPKRPQDRIVLAEAAQQFAQDVRNYVTDDEEAGKESFPASDAPAVSSGHPSNPTQVTAPDGSTYEIDHGAVTVAAITSCTNTSNPTVMVGAALVAKKAVERGLTRKPWVKTTLAPGSKVVMDYYDRAGLTPYLDKLGFNLVGYGCTTCIGNSGPLPDEVSVAVNEADLAVTSVLSGNRNFEGRINPDVKMNYLASPPLVVAYALAGSMTVDITREPLGLDSDGNPVFLKDIWPTEAEVEEVVASAIGEEMFGESYADVFAGDAQWQSLPIPTGNTFEWDPESTYVRKPPYFEGMTADPSPVQDISGARVLAKLGDSVTTDHISPAGAIKADTPAGKYLTEHGVARRDFNSYGSRRGNHEVMIRGTFANIRLRNQIAPGTEGGYTRDFTQPDGPVSFIYDASRNYIEQGTPLVILAGKEYGSGSSRDWAAKGTALLGVKAVVAESYERIHRSNLIGMGVLPLQFPEGQSAASLGLTGEETFSVTGVTGLNEGGVPATMKVTTDTGVEIDAVVRIDTPGEADYYRNGGIMQYVLRSLIRK</sequence>
<dbReference type="InterPro" id="IPR018136">
    <property type="entry name" value="Aconitase_4Fe-4S_BS"/>
</dbReference>
<evidence type="ECO:0000256" key="6">
    <source>
        <dbReference type="RuleBase" id="RU361275"/>
    </source>
</evidence>
<dbReference type="InterPro" id="IPR015928">
    <property type="entry name" value="Aconitase/3IPM_dehydase_swvl"/>
</dbReference>
<dbReference type="RefSeq" id="WP_167932395.1">
    <property type="nucleotide sequence ID" value="NZ_JAAVJB010000028.1"/>
</dbReference>
<name>A0ABX1AJ44_9ACTN</name>
<dbReference type="InterPro" id="IPR006249">
    <property type="entry name" value="Aconitase/IRP2"/>
</dbReference>
<feature type="domain" description="Aconitase A/isopropylmalate dehydratase small subunit swivel" evidence="9">
    <location>
        <begin position="702"/>
        <end position="831"/>
    </location>
</feature>
<dbReference type="Gene3D" id="3.30.499.10">
    <property type="entry name" value="Aconitase, domain 3"/>
    <property type="match status" value="2"/>
</dbReference>
<dbReference type="SUPFAM" id="SSF53732">
    <property type="entry name" value="Aconitase iron-sulfur domain"/>
    <property type="match status" value="1"/>
</dbReference>
<organism evidence="10 11">
    <name type="scientific">Streptomyces spiramenti</name>
    <dbReference type="NCBI Taxonomy" id="2720606"/>
    <lineage>
        <taxon>Bacteria</taxon>
        <taxon>Bacillati</taxon>
        <taxon>Actinomycetota</taxon>
        <taxon>Actinomycetes</taxon>
        <taxon>Kitasatosporales</taxon>
        <taxon>Streptomycetaceae</taxon>
        <taxon>Streptomyces</taxon>
    </lineage>
</organism>
<evidence type="ECO:0000256" key="7">
    <source>
        <dbReference type="SAM" id="MobiDB-lite"/>
    </source>
</evidence>
<dbReference type="PRINTS" id="PR00415">
    <property type="entry name" value="ACONITASE"/>
</dbReference>
<feature type="region of interest" description="Disordered" evidence="7">
    <location>
        <begin position="394"/>
        <end position="426"/>
    </location>
</feature>
<keyword evidence="5 6" id="KW-0411">Iron-sulfur</keyword>
<evidence type="ECO:0000259" key="9">
    <source>
        <dbReference type="Pfam" id="PF00694"/>
    </source>
</evidence>
<feature type="compositionally biased region" description="Polar residues" evidence="7">
    <location>
        <begin position="414"/>
        <end position="423"/>
    </location>
</feature>
<dbReference type="PANTHER" id="PTHR11670">
    <property type="entry name" value="ACONITASE/IRON-RESPONSIVE ELEMENT FAMILY MEMBER"/>
    <property type="match status" value="1"/>
</dbReference>
<dbReference type="InterPro" id="IPR001030">
    <property type="entry name" value="Acoase/IPM_deHydtase_lsu_aba"/>
</dbReference>
<dbReference type="NCBIfam" id="NF006757">
    <property type="entry name" value="PRK09277.1"/>
    <property type="match status" value="1"/>
</dbReference>
<feature type="domain" description="Aconitase/3-isopropylmalate dehydratase large subunit alpha/beta/alpha" evidence="8">
    <location>
        <begin position="64"/>
        <end position="572"/>
    </location>
</feature>
<dbReference type="NCBIfam" id="NF009520">
    <property type="entry name" value="PRK12881.1"/>
    <property type="match status" value="1"/>
</dbReference>
<keyword evidence="6 10" id="KW-0456">Lyase</keyword>
<comment type="similarity">
    <text evidence="2 6">Belongs to the aconitase/IPM isomerase family.</text>
</comment>
<evidence type="ECO:0000256" key="1">
    <source>
        <dbReference type="ARBA" id="ARBA00001966"/>
    </source>
</evidence>
<dbReference type="Proteomes" id="UP000746503">
    <property type="component" value="Unassembled WGS sequence"/>
</dbReference>
<proteinExistence type="inferred from homology"/>
<keyword evidence="4 6" id="KW-0408">Iron</keyword>
<dbReference type="PROSITE" id="PS00450">
    <property type="entry name" value="ACONITASE_1"/>
    <property type="match status" value="1"/>
</dbReference>
<protein>
    <recommendedName>
        <fullName evidence="6">Aconitate hydratase</fullName>
        <shortName evidence="6">Aconitase</shortName>
        <ecNumber evidence="6">4.2.1.3</ecNumber>
    </recommendedName>
</protein>
<keyword evidence="11" id="KW-1185">Reference proteome</keyword>
<evidence type="ECO:0000256" key="4">
    <source>
        <dbReference type="ARBA" id="ARBA00023004"/>
    </source>
</evidence>
<keyword evidence="6" id="KW-0004">4Fe-4S</keyword>
<gene>
    <name evidence="10" type="primary">acnA</name>
    <name evidence="10" type="ORF">HCJ92_06070</name>
</gene>
<dbReference type="Gene3D" id="6.10.190.10">
    <property type="match status" value="1"/>
</dbReference>
<dbReference type="InterPro" id="IPR044137">
    <property type="entry name" value="AcnA_IRP_Swivel"/>
</dbReference>
<dbReference type="InterPro" id="IPR000573">
    <property type="entry name" value="AconitaseA/IPMdHydase_ssu_swvl"/>
</dbReference>
<evidence type="ECO:0000256" key="2">
    <source>
        <dbReference type="ARBA" id="ARBA00007185"/>
    </source>
</evidence>
<comment type="function">
    <text evidence="6">Catalyzes the isomerization of citrate to isocitrate via cis-aconitate.</text>
</comment>
<comment type="caution">
    <text evidence="10">The sequence shown here is derived from an EMBL/GenBank/DDBJ whole genome shotgun (WGS) entry which is preliminary data.</text>
</comment>
<evidence type="ECO:0000256" key="5">
    <source>
        <dbReference type="ARBA" id="ARBA00023014"/>
    </source>
</evidence>
<comment type="catalytic activity">
    <reaction evidence="6">
        <text>citrate = D-threo-isocitrate</text>
        <dbReference type="Rhea" id="RHEA:10336"/>
        <dbReference type="ChEBI" id="CHEBI:15562"/>
        <dbReference type="ChEBI" id="CHEBI:16947"/>
        <dbReference type="EC" id="4.2.1.3"/>
    </reaction>
</comment>
<dbReference type="EMBL" id="JAAVJB010000028">
    <property type="protein sequence ID" value="NJP65869.1"/>
    <property type="molecule type" value="Genomic_DNA"/>
</dbReference>
<evidence type="ECO:0000256" key="3">
    <source>
        <dbReference type="ARBA" id="ARBA00022723"/>
    </source>
</evidence>
<dbReference type="CDD" id="cd01580">
    <property type="entry name" value="AcnA_IRP_Swivel"/>
    <property type="match status" value="1"/>
</dbReference>
<dbReference type="SUPFAM" id="SSF52016">
    <property type="entry name" value="LeuD/IlvD-like"/>
    <property type="match status" value="1"/>
</dbReference>
<dbReference type="NCBIfam" id="TIGR01341">
    <property type="entry name" value="aconitase_1"/>
    <property type="match status" value="1"/>
</dbReference>
<dbReference type="CDD" id="cd01586">
    <property type="entry name" value="AcnA_IRP"/>
    <property type="match status" value="1"/>
</dbReference>
<accession>A0ABX1AJ44</accession>
<dbReference type="GO" id="GO:0003994">
    <property type="term" value="F:aconitate hydratase activity"/>
    <property type="evidence" value="ECO:0007669"/>
    <property type="project" value="UniProtKB-EC"/>
</dbReference>
<dbReference type="Pfam" id="PF00330">
    <property type="entry name" value="Aconitase"/>
    <property type="match status" value="1"/>
</dbReference>
<dbReference type="PROSITE" id="PS01244">
    <property type="entry name" value="ACONITASE_2"/>
    <property type="match status" value="1"/>
</dbReference>
<evidence type="ECO:0000313" key="11">
    <source>
        <dbReference type="Proteomes" id="UP000746503"/>
    </source>
</evidence>
<keyword evidence="3" id="KW-0479">Metal-binding</keyword>
<comment type="cofactor">
    <cofactor evidence="1">
        <name>[4Fe-4S] cluster</name>
        <dbReference type="ChEBI" id="CHEBI:49883"/>
    </cofactor>
</comment>
<evidence type="ECO:0000259" key="8">
    <source>
        <dbReference type="Pfam" id="PF00330"/>
    </source>
</evidence>
<dbReference type="InterPro" id="IPR036008">
    <property type="entry name" value="Aconitase_4Fe-4S_dom"/>
</dbReference>
<evidence type="ECO:0000313" key="10">
    <source>
        <dbReference type="EMBL" id="NJP65869.1"/>
    </source>
</evidence>
<reference evidence="10 11" key="1">
    <citation type="submission" date="2020-03" db="EMBL/GenBank/DDBJ databases">
        <title>Draft genome of Streptomyces sp. ventii, isolated from the Axial Seamount in the Pacific Ocean, and resequencing of the two type strains Streptomyces lonarensis strain NCL 716 and Streptomyces bohaiensis strain 11A07.</title>
        <authorList>
            <person name="Loughran R.M."/>
            <person name="Pfannmuller K.M."/>
            <person name="Wasson B.J."/>
            <person name="Deadmond M.C."/>
            <person name="Paddock B.E."/>
            <person name="Koyack M.J."/>
            <person name="Gallegos D.A."/>
            <person name="Mitchell E.A."/>
            <person name="Ushijima B."/>
            <person name="Saw J.H."/>
            <person name="Mcphail K.L."/>
            <person name="Videau P."/>
        </authorList>
    </citation>
    <scope>NUCLEOTIDE SEQUENCE [LARGE SCALE GENOMIC DNA]</scope>
    <source>
        <strain evidence="11">5675061</strain>
    </source>
</reference>
<dbReference type="EC" id="4.2.1.3" evidence="6"/>
<dbReference type="Gene3D" id="3.20.19.10">
    <property type="entry name" value="Aconitase, domain 4"/>
    <property type="match status" value="1"/>
</dbReference>
<dbReference type="Pfam" id="PF00694">
    <property type="entry name" value="Aconitase_C"/>
    <property type="match status" value="1"/>
</dbReference>
<dbReference type="InterPro" id="IPR015931">
    <property type="entry name" value="Acnase/IPM_dHydase_lsu_aba_1/3"/>
</dbReference>